<evidence type="ECO:0000313" key="3">
    <source>
        <dbReference type="Proteomes" id="UP000586454"/>
    </source>
</evidence>
<feature type="transmembrane region" description="Helical" evidence="1">
    <location>
        <begin position="45"/>
        <end position="61"/>
    </location>
</feature>
<dbReference type="Proteomes" id="UP000586454">
    <property type="component" value="Unassembled WGS sequence"/>
</dbReference>
<proteinExistence type="predicted"/>
<organism evidence="2 3">
    <name type="scientific">Aedoeadaptatus nemausensis</name>
    <dbReference type="NCBI Taxonomy" id="2582829"/>
    <lineage>
        <taxon>Bacteria</taxon>
        <taxon>Bacillati</taxon>
        <taxon>Bacillota</taxon>
        <taxon>Tissierellia</taxon>
        <taxon>Tissierellales</taxon>
        <taxon>Peptoniphilaceae</taxon>
        <taxon>Aedoeadaptatus</taxon>
    </lineage>
</organism>
<protein>
    <submittedName>
        <fullName evidence="2">Uncharacterized protein</fullName>
    </submittedName>
</protein>
<evidence type="ECO:0000313" key="2">
    <source>
        <dbReference type="EMBL" id="CAC9934081.1"/>
    </source>
</evidence>
<keyword evidence="1" id="KW-0472">Membrane</keyword>
<keyword evidence="1" id="KW-1133">Transmembrane helix</keyword>
<comment type="caution">
    <text evidence="2">The sequence shown here is derived from an EMBL/GenBank/DDBJ whole genome shotgun (WGS) entry which is preliminary data.</text>
</comment>
<dbReference type="AlphaFoldDB" id="A0A6V6Y6G0"/>
<dbReference type="EMBL" id="CAIJCS010000022">
    <property type="protein sequence ID" value="CAC9934081.1"/>
    <property type="molecule type" value="Genomic_DNA"/>
</dbReference>
<sequence>MKYVKRALPFLLLIFILEIVASVIVVHRGNGTWQFSDFYSKPMNWYIPLIYLVSNVLAGINRDHMKKK</sequence>
<evidence type="ECO:0000256" key="1">
    <source>
        <dbReference type="SAM" id="Phobius"/>
    </source>
</evidence>
<keyword evidence="3" id="KW-1185">Reference proteome</keyword>
<gene>
    <name evidence="2" type="ORF">PEPNEM18_01339</name>
</gene>
<dbReference type="RefSeq" id="WP_180500462.1">
    <property type="nucleotide sequence ID" value="NZ_CAIJCS010000022.1"/>
</dbReference>
<keyword evidence="1" id="KW-0812">Transmembrane</keyword>
<accession>A0A6V6Y6G0</accession>
<name>A0A6V6Y6G0_9FIRM</name>
<reference evidence="2 3" key="1">
    <citation type="submission" date="2020-06" db="EMBL/GenBank/DDBJ databases">
        <authorList>
            <person name="Criscuolo A."/>
        </authorList>
    </citation>
    <scope>NUCLEOTIDE SEQUENCE [LARGE SCALE GENOMIC DNA]</scope>
    <source>
        <strain evidence="2">1804121828</strain>
    </source>
</reference>